<dbReference type="PANTHER" id="PTHR44329">
    <property type="entry name" value="SERINE/THREONINE-PROTEIN KINASE TNNI3K-RELATED"/>
    <property type="match status" value="1"/>
</dbReference>
<dbReference type="CDD" id="cd00143">
    <property type="entry name" value="PP2Cc"/>
    <property type="match status" value="1"/>
</dbReference>
<dbReference type="GO" id="GO:0005524">
    <property type="term" value="F:ATP binding"/>
    <property type="evidence" value="ECO:0007669"/>
    <property type="project" value="UniProtKB-KW"/>
</dbReference>
<protein>
    <submittedName>
        <fullName evidence="8">Uncharacterized protein</fullName>
    </submittedName>
</protein>
<dbReference type="SUPFAM" id="SSF56112">
    <property type="entry name" value="Protein kinase-like (PK-like)"/>
    <property type="match status" value="1"/>
</dbReference>
<dbReference type="Gramene" id="PNW70335">
    <property type="protein sequence ID" value="PNW70335"/>
    <property type="gene ID" value="CHLRE_17g715700v5"/>
</dbReference>
<keyword evidence="9" id="KW-1185">Reference proteome</keyword>
<dbReference type="GeneID" id="5725989"/>
<dbReference type="OrthoDB" id="10264738at2759"/>
<organism evidence="8 9">
    <name type="scientific">Chlamydomonas reinhardtii</name>
    <name type="common">Chlamydomonas smithii</name>
    <dbReference type="NCBI Taxonomy" id="3055"/>
    <lineage>
        <taxon>Eukaryota</taxon>
        <taxon>Viridiplantae</taxon>
        <taxon>Chlorophyta</taxon>
        <taxon>core chlorophytes</taxon>
        <taxon>Chlorophyceae</taxon>
        <taxon>CS clade</taxon>
        <taxon>Chlamydomonadales</taxon>
        <taxon>Chlamydomonadaceae</taxon>
        <taxon>Chlamydomonas</taxon>
    </lineage>
</organism>
<dbReference type="Gene3D" id="3.30.200.20">
    <property type="entry name" value="Phosphorylase Kinase, domain 1"/>
    <property type="match status" value="1"/>
</dbReference>
<dbReference type="KEGG" id="cre:CHLRE_17g715700v5"/>
<dbReference type="RefSeq" id="XP_042914611.1">
    <property type="nucleotide sequence ID" value="XM_043072152.1"/>
</dbReference>
<dbReference type="InterPro" id="IPR001932">
    <property type="entry name" value="PPM-type_phosphatase-like_dom"/>
</dbReference>
<dbReference type="Pfam" id="PF00481">
    <property type="entry name" value="PP2C"/>
    <property type="match status" value="1"/>
</dbReference>
<gene>
    <name evidence="8" type="ORF">CHLRE_17g715700v5</name>
</gene>
<dbReference type="InterPro" id="IPR011009">
    <property type="entry name" value="Kinase-like_dom_sf"/>
</dbReference>
<proteinExistence type="predicted"/>
<evidence type="ECO:0000313" key="9">
    <source>
        <dbReference type="Proteomes" id="UP000006906"/>
    </source>
</evidence>
<feature type="domain" description="Protein kinase" evidence="6">
    <location>
        <begin position="53"/>
        <end position="362"/>
    </location>
</feature>
<keyword evidence="2" id="KW-0547">Nucleotide-binding</keyword>
<dbReference type="InterPro" id="IPR000719">
    <property type="entry name" value="Prot_kinase_dom"/>
</dbReference>
<dbReference type="FunCoup" id="A0A2K3CPY5">
    <property type="interactions" value="173"/>
</dbReference>
<evidence type="ECO:0000256" key="1">
    <source>
        <dbReference type="ARBA" id="ARBA00022679"/>
    </source>
</evidence>
<feature type="region of interest" description="Disordered" evidence="5">
    <location>
        <begin position="506"/>
        <end position="526"/>
    </location>
</feature>
<dbReference type="ExpressionAtlas" id="A0A2K3CPY5">
    <property type="expression patterns" value="baseline and differential"/>
</dbReference>
<dbReference type="STRING" id="3055.A0A2K3CPY5"/>
<dbReference type="PROSITE" id="PS00108">
    <property type="entry name" value="PROTEIN_KINASE_ST"/>
    <property type="match status" value="1"/>
</dbReference>
<dbReference type="InterPro" id="IPR008271">
    <property type="entry name" value="Ser/Thr_kinase_AS"/>
</dbReference>
<keyword evidence="4" id="KW-0067">ATP-binding</keyword>
<dbReference type="Pfam" id="PF00069">
    <property type="entry name" value="Pkinase"/>
    <property type="match status" value="1"/>
</dbReference>
<reference evidence="8 9" key="1">
    <citation type="journal article" date="2007" name="Science">
        <title>The Chlamydomonas genome reveals the evolution of key animal and plant functions.</title>
        <authorList>
            <person name="Merchant S.S."/>
            <person name="Prochnik S.E."/>
            <person name="Vallon O."/>
            <person name="Harris E.H."/>
            <person name="Karpowicz S.J."/>
            <person name="Witman G.B."/>
            <person name="Terry A."/>
            <person name="Salamov A."/>
            <person name="Fritz-Laylin L.K."/>
            <person name="Marechal-Drouard L."/>
            <person name="Marshall W.F."/>
            <person name="Qu L.H."/>
            <person name="Nelson D.R."/>
            <person name="Sanderfoot A.A."/>
            <person name="Spalding M.H."/>
            <person name="Kapitonov V.V."/>
            <person name="Ren Q."/>
            <person name="Ferris P."/>
            <person name="Lindquist E."/>
            <person name="Shapiro H."/>
            <person name="Lucas S.M."/>
            <person name="Grimwood J."/>
            <person name="Schmutz J."/>
            <person name="Cardol P."/>
            <person name="Cerutti H."/>
            <person name="Chanfreau G."/>
            <person name="Chen C.L."/>
            <person name="Cognat V."/>
            <person name="Croft M.T."/>
            <person name="Dent R."/>
            <person name="Dutcher S."/>
            <person name="Fernandez E."/>
            <person name="Fukuzawa H."/>
            <person name="Gonzalez-Ballester D."/>
            <person name="Gonzalez-Halphen D."/>
            <person name="Hallmann A."/>
            <person name="Hanikenne M."/>
            <person name="Hippler M."/>
            <person name="Inwood W."/>
            <person name="Jabbari K."/>
            <person name="Kalanon M."/>
            <person name="Kuras R."/>
            <person name="Lefebvre P.A."/>
            <person name="Lemaire S.D."/>
            <person name="Lobanov A.V."/>
            <person name="Lohr M."/>
            <person name="Manuell A."/>
            <person name="Meier I."/>
            <person name="Mets L."/>
            <person name="Mittag M."/>
            <person name="Mittelmeier T."/>
            <person name="Moroney J.V."/>
            <person name="Moseley J."/>
            <person name="Napoli C."/>
            <person name="Nedelcu A.M."/>
            <person name="Niyogi K."/>
            <person name="Novoselov S.V."/>
            <person name="Paulsen I.T."/>
            <person name="Pazour G."/>
            <person name="Purton S."/>
            <person name="Ral J.P."/>
            <person name="Riano-Pachon D.M."/>
            <person name="Riekhof W."/>
            <person name="Rymarquis L."/>
            <person name="Schroda M."/>
            <person name="Stern D."/>
            <person name="Umen J."/>
            <person name="Willows R."/>
            <person name="Wilson N."/>
            <person name="Zimmer S.L."/>
            <person name="Allmer J."/>
            <person name="Balk J."/>
            <person name="Bisova K."/>
            <person name="Chen C.J."/>
            <person name="Elias M."/>
            <person name="Gendler K."/>
            <person name="Hauser C."/>
            <person name="Lamb M.R."/>
            <person name="Ledford H."/>
            <person name="Long J.C."/>
            <person name="Minagawa J."/>
            <person name="Page M.D."/>
            <person name="Pan J."/>
            <person name="Pootakham W."/>
            <person name="Roje S."/>
            <person name="Rose A."/>
            <person name="Stahlberg E."/>
            <person name="Terauchi A.M."/>
            <person name="Yang P."/>
            <person name="Ball S."/>
            <person name="Bowler C."/>
            <person name="Dieckmann C.L."/>
            <person name="Gladyshev V.N."/>
            <person name="Green P."/>
            <person name="Jorgensen R."/>
            <person name="Mayfield S."/>
            <person name="Mueller-Roeber B."/>
            <person name="Rajamani S."/>
            <person name="Sayre R.T."/>
            <person name="Brokstein P."/>
            <person name="Dubchak I."/>
            <person name="Goodstein D."/>
            <person name="Hornick L."/>
            <person name="Huang Y.W."/>
            <person name="Jhaveri J."/>
            <person name="Luo Y."/>
            <person name="Martinez D."/>
            <person name="Ngau W.C."/>
            <person name="Otillar B."/>
            <person name="Poliakov A."/>
            <person name="Porter A."/>
            <person name="Szajkowski L."/>
            <person name="Werner G."/>
            <person name="Zhou K."/>
            <person name="Grigoriev I.V."/>
            <person name="Rokhsar D.S."/>
            <person name="Grossman A.R."/>
        </authorList>
    </citation>
    <scope>NUCLEOTIDE SEQUENCE [LARGE SCALE GENOMIC DNA]</scope>
    <source>
        <strain evidence="9">CC-503</strain>
    </source>
</reference>
<dbReference type="SMART" id="SM00220">
    <property type="entry name" value="S_TKc"/>
    <property type="match status" value="1"/>
</dbReference>
<evidence type="ECO:0000313" key="8">
    <source>
        <dbReference type="EMBL" id="PNW70335.1"/>
    </source>
</evidence>
<dbReference type="PROSITE" id="PS50011">
    <property type="entry name" value="PROTEIN_KINASE_DOM"/>
    <property type="match status" value="1"/>
</dbReference>
<evidence type="ECO:0000256" key="2">
    <source>
        <dbReference type="ARBA" id="ARBA00022741"/>
    </source>
</evidence>
<evidence type="ECO:0000256" key="4">
    <source>
        <dbReference type="ARBA" id="ARBA00022840"/>
    </source>
</evidence>
<keyword evidence="1" id="KW-0808">Transferase</keyword>
<feature type="domain" description="PPM-type phosphatase" evidence="7">
    <location>
        <begin position="479"/>
        <end position="800"/>
    </location>
</feature>
<dbReference type="InterPro" id="IPR051681">
    <property type="entry name" value="Ser/Thr_Kinases-Pseudokinases"/>
</dbReference>
<dbReference type="SMART" id="SM00332">
    <property type="entry name" value="PP2Cc"/>
    <property type="match status" value="1"/>
</dbReference>
<dbReference type="Gene3D" id="1.10.510.10">
    <property type="entry name" value="Transferase(Phosphotransferase) domain 1"/>
    <property type="match status" value="1"/>
</dbReference>
<dbReference type="Proteomes" id="UP000006906">
    <property type="component" value="Chromosome 17"/>
</dbReference>
<dbReference type="EMBL" id="CM008978">
    <property type="protein sequence ID" value="PNW70335.1"/>
    <property type="molecule type" value="Genomic_DNA"/>
</dbReference>
<dbReference type="SUPFAM" id="SSF81606">
    <property type="entry name" value="PP2C-like"/>
    <property type="match status" value="1"/>
</dbReference>
<dbReference type="PANTHER" id="PTHR44329:SF288">
    <property type="entry name" value="MITOGEN-ACTIVATED PROTEIN KINASE KINASE KINASE 20"/>
    <property type="match status" value="1"/>
</dbReference>
<sequence>MTVAATAQPAAAGFSVPDALLAMATAVRSGEMMQAKAIGEQCKVPLSLTAAELAMSGKLSEGAESTVFRGTWRGQAVAVKKARISASVDLDRFKGELAILARLQHPAVVPLLGARCLPPDYMLVLPLAEAGTLRHALHERGWRPSWTQLLGLARQVAAGMQHVHGAGVLHRDIKPANLLLMDPLPAAGDGEAVPRVQIADFGLAVQLQEDGVSGGAGGGYDAQSIRNTGKPTGGFYRRQMVGTLEYMGPELLLRTAPPSRASDVYAWAVLVNEMATGTIPFSDCTKDNPEVHTVLEMGYGRQELAAAVCAEGLRPLLPRSCPPGFSALMNACWAKEPTLRPSFSQILEALDKLAAEELPSWLGSQRRKSTDTSTVVVEAMAVDDDDYAAASTSTDPTAPCSALGLQQLLPPFAVCPVDLTADAAAAAAVAASSASSCVACWEQAGASCSGRDHPPMQPPLRQHAVDAVAHASSAQADFNAGMFEAIGPRDTMEDRTVILQDLWGRDNAHPQQHGQGPLSPTAAARSASPNVPYVPVAAVFDGHRGSEAADFCRARLAATLRAAVLSCASPAAALRKAFIQLEQEYFTHWQHQRQVHAHLLRGAHAFPGSTAVVAMVVPAEPAPGQAPPAPGARHLYVANAGDCRAVLVRSRRPLAASRDHTGLLEDERERLAAAGLHVTWQHGGWRIGSTGLQVTRCIGDFDVKGVVGPDGHGKAGAEAALGSGVGVTAVPEVTCVELQPGADHFLVLASDGLWDVMSVQEAAGLVYDTVKDPVMAAKRLVCEALMRGSADNVTAAVVFLTPVDTLECVFGVEGETFAVTGTAYGSRVRMEKDRHLAATADEIQDTY</sequence>
<dbReference type="InParanoid" id="A0A2K3CPY5"/>
<accession>A0A2K3CPY5</accession>
<dbReference type="Gene3D" id="3.60.40.10">
    <property type="entry name" value="PPM-type phosphatase domain"/>
    <property type="match status" value="1"/>
</dbReference>
<evidence type="ECO:0000256" key="5">
    <source>
        <dbReference type="SAM" id="MobiDB-lite"/>
    </source>
</evidence>
<dbReference type="GO" id="GO:0004674">
    <property type="term" value="F:protein serine/threonine kinase activity"/>
    <property type="evidence" value="ECO:0000318"/>
    <property type="project" value="GO_Central"/>
</dbReference>
<dbReference type="PROSITE" id="PS51746">
    <property type="entry name" value="PPM_2"/>
    <property type="match status" value="1"/>
</dbReference>
<name>A0A2K3CPY5_CHLRE</name>
<dbReference type="GO" id="GO:0007165">
    <property type="term" value="P:signal transduction"/>
    <property type="evidence" value="ECO:0000318"/>
    <property type="project" value="GO_Central"/>
</dbReference>
<evidence type="ECO:0000256" key="3">
    <source>
        <dbReference type="ARBA" id="ARBA00022777"/>
    </source>
</evidence>
<dbReference type="AlphaFoldDB" id="A0A2K3CPY5"/>
<dbReference type="FunFam" id="3.30.200.20:FF:001349">
    <property type="entry name" value="Predicted protein"/>
    <property type="match status" value="1"/>
</dbReference>
<keyword evidence="3" id="KW-0418">Kinase</keyword>
<evidence type="ECO:0000259" key="6">
    <source>
        <dbReference type="PROSITE" id="PS50011"/>
    </source>
</evidence>
<evidence type="ECO:0000259" key="7">
    <source>
        <dbReference type="PROSITE" id="PS51746"/>
    </source>
</evidence>
<dbReference type="InterPro" id="IPR036457">
    <property type="entry name" value="PPM-type-like_dom_sf"/>
</dbReference>